<reference evidence="2 3" key="1">
    <citation type="journal article" date="2013" name="Genome Announc.">
        <title>Genome Sequence of Moraxella macacae 0408225, a Novel Bacterial Species Isolated from a Cynomolgus Macaque with Epistaxis.</title>
        <authorList>
            <person name="Ladner J.T."/>
            <person name="Whitehouse C.A."/>
            <person name="Koroleva G.I."/>
            <person name="Palacios G.F."/>
        </authorList>
    </citation>
    <scope>NUCLEOTIDE SEQUENCE [LARGE SCALE GENOMIC DNA]</scope>
    <source>
        <strain evidence="2 3">0408225</strain>
    </source>
</reference>
<dbReference type="InterPro" id="IPR038765">
    <property type="entry name" value="Papain-like_cys_pep_sf"/>
</dbReference>
<dbReference type="STRING" id="1230338.MOMA_09161"/>
<dbReference type="Pfam" id="PF05257">
    <property type="entry name" value="CHAP"/>
    <property type="match status" value="1"/>
</dbReference>
<sequence length="181" mass="19688">MTIANELKWIANARKLVGITEIKWAKHNPVIIGLWRSAFEAVGQQPPAVFKNDETAWCGGFVGGVLADSGLGYHIPNAFPMARAWLKAGTKLDKPAYGCIVVFWRGTPKSASGHVGFVVGRDRKGNLMVLGGNQSDKVSIVPFATSRVLGYRWCGTLPNPAKHRYDLPLLDSDGRVSKNEA</sequence>
<dbReference type="PATRIC" id="fig|1230338.3.peg.1969"/>
<keyword evidence="3" id="KW-1185">Reference proteome</keyword>
<name>L2F7H7_9GAMM</name>
<evidence type="ECO:0000259" key="1">
    <source>
        <dbReference type="Pfam" id="PF05257"/>
    </source>
</evidence>
<dbReference type="InterPro" id="IPR007921">
    <property type="entry name" value="CHAP_dom"/>
</dbReference>
<dbReference type="InterPro" id="IPR013423">
    <property type="entry name" value="CHP02594"/>
</dbReference>
<dbReference type="OrthoDB" id="8776734at2"/>
<dbReference type="SUPFAM" id="SSF54001">
    <property type="entry name" value="Cysteine proteinases"/>
    <property type="match status" value="1"/>
</dbReference>
<proteinExistence type="predicted"/>
<feature type="domain" description="Peptidase C51" evidence="1">
    <location>
        <begin position="52"/>
        <end position="133"/>
    </location>
</feature>
<dbReference type="NCBIfam" id="TIGR02594">
    <property type="entry name" value="TIGR02594 family protein"/>
    <property type="match status" value="1"/>
</dbReference>
<organism evidence="2 3">
    <name type="scientific">Moraxella macacae 0408225</name>
    <dbReference type="NCBI Taxonomy" id="1230338"/>
    <lineage>
        <taxon>Bacteria</taxon>
        <taxon>Pseudomonadati</taxon>
        <taxon>Pseudomonadota</taxon>
        <taxon>Gammaproteobacteria</taxon>
        <taxon>Moraxellales</taxon>
        <taxon>Moraxellaceae</taxon>
        <taxon>Moraxella</taxon>
    </lineage>
</organism>
<dbReference type="AlphaFoldDB" id="L2F7H7"/>
<protein>
    <recommendedName>
        <fullName evidence="1">Peptidase C51 domain-containing protein</fullName>
    </recommendedName>
</protein>
<comment type="caution">
    <text evidence="2">The sequence shown here is derived from an EMBL/GenBank/DDBJ whole genome shotgun (WGS) entry which is preliminary data.</text>
</comment>
<dbReference type="RefSeq" id="WP_009502276.1">
    <property type="nucleotide sequence ID" value="NZ_ANIN01000002.1"/>
</dbReference>
<dbReference type="eggNOG" id="COG3409">
    <property type="taxonomic scope" value="Bacteria"/>
</dbReference>
<evidence type="ECO:0000313" key="3">
    <source>
        <dbReference type="Proteomes" id="UP000023795"/>
    </source>
</evidence>
<gene>
    <name evidence="2" type="ORF">MOMA_09161</name>
</gene>
<dbReference type="Proteomes" id="UP000023795">
    <property type="component" value="Unassembled WGS sequence"/>
</dbReference>
<dbReference type="EMBL" id="ANIN01000002">
    <property type="protein sequence ID" value="ELA08716.1"/>
    <property type="molecule type" value="Genomic_DNA"/>
</dbReference>
<accession>L2F7H7</accession>
<dbReference type="Gene3D" id="3.90.1720.10">
    <property type="entry name" value="endopeptidase domain like (from Nostoc punctiforme)"/>
    <property type="match status" value="1"/>
</dbReference>
<evidence type="ECO:0000313" key="2">
    <source>
        <dbReference type="EMBL" id="ELA08716.1"/>
    </source>
</evidence>